<proteinExistence type="predicted"/>
<dbReference type="AlphaFoldDB" id="A0A2H0KSQ5"/>
<reference evidence="1 2" key="1">
    <citation type="submission" date="2017-09" db="EMBL/GenBank/DDBJ databases">
        <title>Depth-based differentiation of microbial function through sediment-hosted aquifers and enrichment of novel symbionts in the deep terrestrial subsurface.</title>
        <authorList>
            <person name="Probst A.J."/>
            <person name="Ladd B."/>
            <person name="Jarett J.K."/>
            <person name="Geller-Mcgrath D.E."/>
            <person name="Sieber C.M."/>
            <person name="Emerson J.B."/>
            <person name="Anantharaman K."/>
            <person name="Thomas B.C."/>
            <person name="Malmstrom R."/>
            <person name="Stieglmeier M."/>
            <person name="Klingl A."/>
            <person name="Woyke T."/>
            <person name="Ryan C.M."/>
            <person name="Banfield J.F."/>
        </authorList>
    </citation>
    <scope>NUCLEOTIDE SEQUENCE [LARGE SCALE GENOMIC DNA]</scope>
    <source>
        <strain evidence="1">CG11_big_fil_rev_8_21_14_0_20_40_15</strain>
    </source>
</reference>
<sequence>MSEINVNKKSEEENRWIFGVLVDDLDFLVEMEKDYWRKLTGEKIEPEELVKKSFEFLLAREPKESILRSFNLKVINNYSPEYEREIGE</sequence>
<gene>
    <name evidence="1" type="ORF">COV84_02475</name>
</gene>
<comment type="caution">
    <text evidence="1">The sequence shown here is derived from an EMBL/GenBank/DDBJ whole genome shotgun (WGS) entry which is preliminary data.</text>
</comment>
<dbReference type="Proteomes" id="UP000229317">
    <property type="component" value="Unassembled WGS sequence"/>
</dbReference>
<evidence type="ECO:0000313" key="2">
    <source>
        <dbReference type="Proteomes" id="UP000229317"/>
    </source>
</evidence>
<protein>
    <submittedName>
        <fullName evidence="1">Uncharacterized protein</fullName>
    </submittedName>
</protein>
<organism evidence="1 2">
    <name type="scientific">Candidatus Portnoybacteria bacterium CG11_big_fil_rev_8_21_14_0_20_40_15</name>
    <dbReference type="NCBI Taxonomy" id="1974817"/>
    <lineage>
        <taxon>Bacteria</taxon>
        <taxon>Candidatus Portnoyibacteriota</taxon>
    </lineage>
</organism>
<accession>A0A2H0KSQ5</accession>
<evidence type="ECO:0000313" key="1">
    <source>
        <dbReference type="EMBL" id="PIQ75190.1"/>
    </source>
</evidence>
<dbReference type="EMBL" id="PCVO01000037">
    <property type="protein sequence ID" value="PIQ75190.1"/>
    <property type="molecule type" value="Genomic_DNA"/>
</dbReference>
<name>A0A2H0KSQ5_9BACT</name>